<dbReference type="EMBL" id="FPIA01000141">
    <property type="protein sequence ID" value="SFV89297.1"/>
    <property type="molecule type" value="Genomic_DNA"/>
</dbReference>
<gene>
    <name evidence="2" type="ORF">MNB_SUP05-SYMBIONT-7-819</name>
</gene>
<dbReference type="AlphaFoldDB" id="A0A1W1E619"/>
<protein>
    <submittedName>
        <fullName evidence="2">Uncharacterized protein</fullName>
    </submittedName>
</protein>
<feature type="transmembrane region" description="Helical" evidence="1">
    <location>
        <begin position="6"/>
        <end position="27"/>
    </location>
</feature>
<accession>A0A1W1E619</accession>
<evidence type="ECO:0000256" key="1">
    <source>
        <dbReference type="SAM" id="Phobius"/>
    </source>
</evidence>
<keyword evidence="1" id="KW-0472">Membrane</keyword>
<keyword evidence="1" id="KW-0812">Transmembrane</keyword>
<proteinExistence type="predicted"/>
<sequence length="76" mass="8538">MSISVITFQIIQAATLIVAVFVAWVSIKKQRDTAKKQNHFIVDAGLEDDFLTDGLNILRSVGDNFHIEDFSKSNKK</sequence>
<evidence type="ECO:0000313" key="2">
    <source>
        <dbReference type="EMBL" id="SFV89297.1"/>
    </source>
</evidence>
<keyword evidence="1" id="KW-1133">Transmembrane helix</keyword>
<name>A0A1W1E619_9ZZZZ</name>
<organism evidence="2">
    <name type="scientific">hydrothermal vent metagenome</name>
    <dbReference type="NCBI Taxonomy" id="652676"/>
    <lineage>
        <taxon>unclassified sequences</taxon>
        <taxon>metagenomes</taxon>
        <taxon>ecological metagenomes</taxon>
    </lineage>
</organism>
<reference evidence="2" key="1">
    <citation type="submission" date="2016-10" db="EMBL/GenBank/DDBJ databases">
        <authorList>
            <person name="de Groot N.N."/>
        </authorList>
    </citation>
    <scope>NUCLEOTIDE SEQUENCE</scope>
</reference>